<comment type="caution">
    <text evidence="1">The sequence shown here is derived from an EMBL/GenBank/DDBJ whole genome shotgun (WGS) entry which is preliminary data.</text>
</comment>
<accession>A0A9X0ARF1</accession>
<gene>
    <name evidence="1" type="ORF">OCU04_004896</name>
</gene>
<name>A0A9X0ARF1_9HELO</name>
<reference evidence="1" key="1">
    <citation type="submission" date="2022-11" db="EMBL/GenBank/DDBJ databases">
        <title>Genome Resource of Sclerotinia nivalis Strain SnTB1, a Plant Pathogen Isolated from American Ginseng.</title>
        <authorList>
            <person name="Fan S."/>
        </authorList>
    </citation>
    <scope>NUCLEOTIDE SEQUENCE</scope>
    <source>
        <strain evidence="1">SnTB1</strain>
    </source>
</reference>
<protein>
    <submittedName>
        <fullName evidence="1">Uncharacterized protein</fullName>
    </submittedName>
</protein>
<evidence type="ECO:0000313" key="1">
    <source>
        <dbReference type="EMBL" id="KAJ8067556.1"/>
    </source>
</evidence>
<dbReference type="AlphaFoldDB" id="A0A9X0ARF1"/>
<sequence>MRHWERQLLDWLEILQSANVDLEQYGKKEMLLFKRHQSESCAPLLLKTPVTSVTYYVDWGLVCEWGWTHVLGFRYGPRPEDWNFWLSEPTDQFAGDFWSLIEDPPLATFIPGAWVDYSPRLFRDSYS</sequence>
<keyword evidence="2" id="KW-1185">Reference proteome</keyword>
<proteinExistence type="predicted"/>
<dbReference type="EMBL" id="JAPEIS010000004">
    <property type="protein sequence ID" value="KAJ8067556.1"/>
    <property type="molecule type" value="Genomic_DNA"/>
</dbReference>
<dbReference type="Proteomes" id="UP001152300">
    <property type="component" value="Unassembled WGS sequence"/>
</dbReference>
<evidence type="ECO:0000313" key="2">
    <source>
        <dbReference type="Proteomes" id="UP001152300"/>
    </source>
</evidence>
<organism evidence="1 2">
    <name type="scientific">Sclerotinia nivalis</name>
    <dbReference type="NCBI Taxonomy" id="352851"/>
    <lineage>
        <taxon>Eukaryota</taxon>
        <taxon>Fungi</taxon>
        <taxon>Dikarya</taxon>
        <taxon>Ascomycota</taxon>
        <taxon>Pezizomycotina</taxon>
        <taxon>Leotiomycetes</taxon>
        <taxon>Helotiales</taxon>
        <taxon>Sclerotiniaceae</taxon>
        <taxon>Sclerotinia</taxon>
    </lineage>
</organism>
<dbReference type="OrthoDB" id="3559925at2759"/>